<name>A0A0D3K7N1_EMIH1</name>
<dbReference type="KEGG" id="ehx:EMIHUDRAFT_239731"/>
<dbReference type="Proteomes" id="UP000013827">
    <property type="component" value="Unassembled WGS sequence"/>
</dbReference>
<dbReference type="GeneID" id="17268913"/>
<dbReference type="RefSeq" id="XP_005784195.1">
    <property type="nucleotide sequence ID" value="XM_005784138.1"/>
</dbReference>
<evidence type="ECO:0000313" key="1">
    <source>
        <dbReference type="EnsemblProtists" id="EOD31766"/>
    </source>
</evidence>
<dbReference type="KEGG" id="ehx:EMIHUDRAFT_112586"/>
<dbReference type="HOGENOM" id="CLU_718512_0_0_1"/>
<reference evidence="2" key="1">
    <citation type="journal article" date="2013" name="Nature">
        <title>Pan genome of the phytoplankton Emiliania underpins its global distribution.</title>
        <authorList>
            <person name="Read B.A."/>
            <person name="Kegel J."/>
            <person name="Klute M.J."/>
            <person name="Kuo A."/>
            <person name="Lefebvre S.C."/>
            <person name="Maumus F."/>
            <person name="Mayer C."/>
            <person name="Miller J."/>
            <person name="Monier A."/>
            <person name="Salamov A."/>
            <person name="Young J."/>
            <person name="Aguilar M."/>
            <person name="Claverie J.M."/>
            <person name="Frickenhaus S."/>
            <person name="Gonzalez K."/>
            <person name="Herman E.K."/>
            <person name="Lin Y.C."/>
            <person name="Napier J."/>
            <person name="Ogata H."/>
            <person name="Sarno A.F."/>
            <person name="Shmutz J."/>
            <person name="Schroeder D."/>
            <person name="de Vargas C."/>
            <person name="Verret F."/>
            <person name="von Dassow P."/>
            <person name="Valentin K."/>
            <person name="Van de Peer Y."/>
            <person name="Wheeler G."/>
            <person name="Dacks J.B."/>
            <person name="Delwiche C.F."/>
            <person name="Dyhrman S.T."/>
            <person name="Glockner G."/>
            <person name="John U."/>
            <person name="Richards T."/>
            <person name="Worden A.Z."/>
            <person name="Zhang X."/>
            <person name="Grigoriev I.V."/>
            <person name="Allen A.E."/>
            <person name="Bidle K."/>
            <person name="Borodovsky M."/>
            <person name="Bowler C."/>
            <person name="Brownlee C."/>
            <person name="Cock J.M."/>
            <person name="Elias M."/>
            <person name="Gladyshev V.N."/>
            <person name="Groth M."/>
            <person name="Guda C."/>
            <person name="Hadaegh A."/>
            <person name="Iglesias-Rodriguez M.D."/>
            <person name="Jenkins J."/>
            <person name="Jones B.M."/>
            <person name="Lawson T."/>
            <person name="Leese F."/>
            <person name="Lindquist E."/>
            <person name="Lobanov A."/>
            <person name="Lomsadze A."/>
            <person name="Malik S.B."/>
            <person name="Marsh M.E."/>
            <person name="Mackinder L."/>
            <person name="Mock T."/>
            <person name="Mueller-Roeber B."/>
            <person name="Pagarete A."/>
            <person name="Parker M."/>
            <person name="Probert I."/>
            <person name="Quesneville H."/>
            <person name="Raines C."/>
            <person name="Rensing S.A."/>
            <person name="Riano-Pachon D.M."/>
            <person name="Richier S."/>
            <person name="Rokitta S."/>
            <person name="Shiraiwa Y."/>
            <person name="Soanes D.M."/>
            <person name="van der Giezen M."/>
            <person name="Wahlund T.M."/>
            <person name="Williams B."/>
            <person name="Wilson W."/>
            <person name="Wolfe G."/>
            <person name="Wurch L.L."/>
        </authorList>
    </citation>
    <scope>NUCLEOTIDE SEQUENCE</scope>
</reference>
<dbReference type="AlphaFoldDB" id="A0A0D3K7N1"/>
<protein>
    <recommendedName>
        <fullName evidence="3">Phospholipase B-like</fullName>
    </recommendedName>
</protein>
<accession>A0A0D3K7N1</accession>
<dbReference type="PaxDb" id="2903-EOD23367"/>
<dbReference type="EnsemblProtists" id="EOD23367">
    <property type="protein sequence ID" value="EOD23367"/>
    <property type="gene ID" value="EMIHUDRAFT_239731"/>
</dbReference>
<proteinExistence type="predicted"/>
<sequence>MQLLDRQAALRLLALGVGAVPRPAASDADLSSVVRRAVVRGAQIADQADSVWQQVAGEVVPAWQRPRALPQATVPPPLIDRDFARVMLDLPLEVAARCGGSTSAALQAQVPNARQDAVLLYKDGAAPTPLQNEPFYGALSRAGEPPPGTAVRGFAPSLIAAASAGDFSNSTLFGFEAYARWRVLTAALSDEREPEERRRLQRCFYQAMGDAMLDGPLRDVPLPESPRPGVPRSGQSLQSAVDGCGRLLDAMRAKGLFSRYSLQTTLGSGSDLFDEGDWQDGGSTGWQYVVSGSALVGGSQLAQDRTAATGRGAGLYPGQLLTAPLSAFLRRRGVAARLEEYFLDNRVGRPDPRTFSDPRYYSDVLLEVVALEEPNVGSRSEGGNW</sequence>
<dbReference type="GeneID" id="17277039"/>
<dbReference type="RefSeq" id="XP_005775796.1">
    <property type="nucleotide sequence ID" value="XM_005775739.1"/>
</dbReference>
<keyword evidence="2" id="KW-1185">Reference proteome</keyword>
<reference evidence="1" key="2">
    <citation type="submission" date="2024-10" db="UniProtKB">
        <authorList>
            <consortium name="EnsemblProtists"/>
        </authorList>
    </citation>
    <scope>IDENTIFICATION</scope>
</reference>
<organism evidence="1 2">
    <name type="scientific">Emiliania huxleyi (strain CCMP1516)</name>
    <dbReference type="NCBI Taxonomy" id="280463"/>
    <lineage>
        <taxon>Eukaryota</taxon>
        <taxon>Haptista</taxon>
        <taxon>Haptophyta</taxon>
        <taxon>Prymnesiophyceae</taxon>
        <taxon>Isochrysidales</taxon>
        <taxon>Noelaerhabdaceae</taxon>
        <taxon>Emiliania</taxon>
    </lineage>
</organism>
<dbReference type="EnsemblProtists" id="EOD31766">
    <property type="protein sequence ID" value="EOD31766"/>
    <property type="gene ID" value="EMIHUDRAFT_112586"/>
</dbReference>
<evidence type="ECO:0008006" key="3">
    <source>
        <dbReference type="Google" id="ProtNLM"/>
    </source>
</evidence>
<evidence type="ECO:0000313" key="2">
    <source>
        <dbReference type="Proteomes" id="UP000013827"/>
    </source>
</evidence>